<dbReference type="Pfam" id="PF14257">
    <property type="entry name" value="DUF4349"/>
    <property type="match status" value="1"/>
</dbReference>
<name>A0A1H1HXQ5_9ACTN</name>
<keyword evidence="3" id="KW-0472">Membrane</keyword>
<keyword evidence="3" id="KW-1133">Transmembrane helix</keyword>
<feature type="signal peptide" evidence="4">
    <location>
        <begin position="1"/>
        <end position="25"/>
    </location>
</feature>
<accession>A0A1H1HXQ5</accession>
<keyword evidence="3" id="KW-0812">Transmembrane</keyword>
<dbReference type="AlphaFoldDB" id="A0A1H1HXQ5"/>
<evidence type="ECO:0000256" key="4">
    <source>
        <dbReference type="SAM" id="SignalP"/>
    </source>
</evidence>
<dbReference type="RefSeq" id="WP_093262346.1">
    <property type="nucleotide sequence ID" value="NZ_FNKK01000002.1"/>
</dbReference>
<gene>
    <name evidence="6" type="ORF">SAMN04489764_4929</name>
</gene>
<keyword evidence="1" id="KW-0175">Coiled coil</keyword>
<dbReference type="PROSITE" id="PS51257">
    <property type="entry name" value="PROKAR_LIPOPROTEIN"/>
    <property type="match status" value="1"/>
</dbReference>
<dbReference type="EMBL" id="FNKK01000002">
    <property type="protein sequence ID" value="SDR30069.1"/>
    <property type="molecule type" value="Genomic_DNA"/>
</dbReference>
<feature type="compositionally biased region" description="Low complexity" evidence="2">
    <location>
        <begin position="312"/>
        <end position="328"/>
    </location>
</feature>
<dbReference type="OrthoDB" id="186919at2"/>
<feature type="transmembrane region" description="Helical" evidence="3">
    <location>
        <begin position="269"/>
        <end position="292"/>
    </location>
</feature>
<keyword evidence="7" id="KW-1185">Reference proteome</keyword>
<evidence type="ECO:0000256" key="3">
    <source>
        <dbReference type="SAM" id="Phobius"/>
    </source>
</evidence>
<dbReference type="InterPro" id="IPR025645">
    <property type="entry name" value="DUF4349"/>
</dbReference>
<feature type="region of interest" description="Disordered" evidence="2">
    <location>
        <begin position="48"/>
        <end position="73"/>
    </location>
</feature>
<dbReference type="STRING" id="35622.SAMN04489764_4929"/>
<feature type="compositionally biased region" description="Basic and acidic residues" evidence="2">
    <location>
        <begin position="60"/>
        <end position="73"/>
    </location>
</feature>
<feature type="region of interest" description="Disordered" evidence="2">
    <location>
        <begin position="301"/>
        <end position="358"/>
    </location>
</feature>
<evidence type="ECO:0000259" key="5">
    <source>
        <dbReference type="Pfam" id="PF14257"/>
    </source>
</evidence>
<sequence length="358" mass="36716">METSKRGFGRGAVLAFVSAMLFAVAGCTGGTSADEAGAAAPAVRPGARSAVSDSAGGADGAERAEADSGGAERIEIAPEQREIIYIAEMTVRVEDVPSAAEKAKRIVAASDGYLSREESGSYGDGDGSAELTFKIPPAAYPRVIDRLSAELGVRESLRQSTEDVTEAIADVDSRVESAKAALKSLRSLLGKADTIGEVLQVEREINQRETELESLQARQKALAAQVAMATLTLRLVGSAATPPGPVEEPAGFLDGLAAGWSALADTGRVALLLLGALLPWLVVIVPLAWLIVRSARRFRRGRTAGPAGRGGATASAPPAEARAESAVADPGPPPGGETDPRSEPAVPASGRGSDGSDR</sequence>
<reference evidence="6 7" key="1">
    <citation type="submission" date="2016-10" db="EMBL/GenBank/DDBJ databases">
        <authorList>
            <person name="de Groot N.N."/>
        </authorList>
    </citation>
    <scope>NUCLEOTIDE SEQUENCE [LARGE SCALE GENOMIC DNA]</scope>
    <source>
        <strain evidence="6 7">DSM 43794</strain>
    </source>
</reference>
<evidence type="ECO:0000313" key="7">
    <source>
        <dbReference type="Proteomes" id="UP000217103"/>
    </source>
</evidence>
<evidence type="ECO:0000313" key="6">
    <source>
        <dbReference type="EMBL" id="SDR30069.1"/>
    </source>
</evidence>
<feature type="chain" id="PRO_5038588634" description="DUF4349 domain-containing protein" evidence="4">
    <location>
        <begin position="26"/>
        <end position="358"/>
    </location>
</feature>
<proteinExistence type="predicted"/>
<dbReference type="Proteomes" id="UP000217103">
    <property type="component" value="Unassembled WGS sequence"/>
</dbReference>
<protein>
    <recommendedName>
        <fullName evidence="5">DUF4349 domain-containing protein</fullName>
    </recommendedName>
</protein>
<evidence type="ECO:0000256" key="1">
    <source>
        <dbReference type="SAM" id="Coils"/>
    </source>
</evidence>
<keyword evidence="4" id="KW-0732">Signal</keyword>
<feature type="coiled-coil region" evidence="1">
    <location>
        <begin position="198"/>
        <end position="225"/>
    </location>
</feature>
<evidence type="ECO:0000256" key="2">
    <source>
        <dbReference type="SAM" id="MobiDB-lite"/>
    </source>
</evidence>
<feature type="domain" description="DUF4349" evidence="5">
    <location>
        <begin position="81"/>
        <end position="292"/>
    </location>
</feature>
<organism evidence="6 7">
    <name type="scientific">Thermostaphylospora chromogena</name>
    <dbReference type="NCBI Taxonomy" id="35622"/>
    <lineage>
        <taxon>Bacteria</taxon>
        <taxon>Bacillati</taxon>
        <taxon>Actinomycetota</taxon>
        <taxon>Actinomycetes</taxon>
        <taxon>Streptosporangiales</taxon>
        <taxon>Thermomonosporaceae</taxon>
        <taxon>Thermostaphylospora</taxon>
    </lineage>
</organism>